<dbReference type="Proteomes" id="UP001620295">
    <property type="component" value="Unassembled WGS sequence"/>
</dbReference>
<sequence length="42" mass="4456">MLDESELAQELAEHRLALRLAGHPDLGQHVVSSVTDGSSTKG</sequence>
<gene>
    <name evidence="1" type="ORF">ACI2L5_43470</name>
</gene>
<organism evidence="1 2">
    <name type="scientific">Streptomyces milbemycinicus</name>
    <dbReference type="NCBI Taxonomy" id="476552"/>
    <lineage>
        <taxon>Bacteria</taxon>
        <taxon>Bacillati</taxon>
        <taxon>Actinomycetota</taxon>
        <taxon>Actinomycetes</taxon>
        <taxon>Kitasatosporales</taxon>
        <taxon>Streptomycetaceae</taxon>
        <taxon>Streptomyces</taxon>
    </lineage>
</organism>
<reference evidence="1 2" key="1">
    <citation type="submission" date="2024-11" db="EMBL/GenBank/DDBJ databases">
        <title>The Natural Products Discovery Center: Release of the First 8490 Sequenced Strains for Exploring Actinobacteria Biosynthetic Diversity.</title>
        <authorList>
            <person name="Kalkreuter E."/>
            <person name="Kautsar S.A."/>
            <person name="Yang D."/>
            <person name="Bader C.D."/>
            <person name="Teijaro C.N."/>
            <person name="Fluegel L."/>
            <person name="Davis C.M."/>
            <person name="Simpson J.R."/>
            <person name="Lauterbach L."/>
            <person name="Steele A.D."/>
            <person name="Gui C."/>
            <person name="Meng S."/>
            <person name="Li G."/>
            <person name="Viehrig K."/>
            <person name="Ye F."/>
            <person name="Su P."/>
            <person name="Kiefer A.F."/>
            <person name="Nichols A."/>
            <person name="Cepeda A.J."/>
            <person name="Yan W."/>
            <person name="Fan B."/>
            <person name="Jiang Y."/>
            <person name="Adhikari A."/>
            <person name="Zheng C.-J."/>
            <person name="Schuster L."/>
            <person name="Cowan T.M."/>
            <person name="Smanski M.J."/>
            <person name="Chevrette M.G."/>
            <person name="De Carvalho L.P.S."/>
            <person name="Shen B."/>
        </authorList>
    </citation>
    <scope>NUCLEOTIDE SEQUENCE [LARGE SCALE GENOMIC DNA]</scope>
    <source>
        <strain evidence="1 2">NPDC020863</strain>
    </source>
</reference>
<evidence type="ECO:0000313" key="2">
    <source>
        <dbReference type="Proteomes" id="UP001620295"/>
    </source>
</evidence>
<protein>
    <submittedName>
        <fullName evidence="1">Uncharacterized protein</fullName>
    </submittedName>
</protein>
<dbReference type="EMBL" id="JBJDQH010000020">
    <property type="protein sequence ID" value="MFK4271718.1"/>
    <property type="molecule type" value="Genomic_DNA"/>
</dbReference>
<keyword evidence="2" id="KW-1185">Reference proteome</keyword>
<accession>A0ABW8M0L0</accession>
<name>A0ABW8M0L0_9ACTN</name>
<dbReference type="RefSeq" id="WP_358706923.1">
    <property type="nucleotide sequence ID" value="NZ_JBFACG010000034.1"/>
</dbReference>
<proteinExistence type="predicted"/>
<comment type="caution">
    <text evidence="1">The sequence shown here is derived from an EMBL/GenBank/DDBJ whole genome shotgun (WGS) entry which is preliminary data.</text>
</comment>
<evidence type="ECO:0000313" key="1">
    <source>
        <dbReference type="EMBL" id="MFK4271718.1"/>
    </source>
</evidence>